<organism evidence="2 3">
    <name type="scientific">Ammonicoccus fulvus</name>
    <dbReference type="NCBI Taxonomy" id="3138240"/>
    <lineage>
        <taxon>Bacteria</taxon>
        <taxon>Bacillati</taxon>
        <taxon>Actinomycetota</taxon>
        <taxon>Actinomycetes</taxon>
        <taxon>Propionibacteriales</taxon>
        <taxon>Propionibacteriaceae</taxon>
        <taxon>Ammonicoccus</taxon>
    </lineage>
</organism>
<evidence type="ECO:0000313" key="2">
    <source>
        <dbReference type="EMBL" id="XAN08641.1"/>
    </source>
</evidence>
<reference evidence="2 3" key="1">
    <citation type="submission" date="2024-04" db="EMBL/GenBank/DDBJ databases">
        <title>Isolation of an actinomycete strain from pig manure.</title>
        <authorList>
            <person name="Gong T."/>
            <person name="Yu Z."/>
            <person name="An M."/>
            <person name="Wei C."/>
            <person name="Yang W."/>
            <person name="Liu L."/>
        </authorList>
    </citation>
    <scope>NUCLEOTIDE SEQUENCE [LARGE SCALE GENOMIC DNA]</scope>
    <source>
        <strain evidence="2 3">ZF39</strain>
    </source>
</reference>
<dbReference type="Gene3D" id="1.20.120.520">
    <property type="entry name" value="nmb1532 protein domain like"/>
    <property type="match status" value="1"/>
</dbReference>
<feature type="domain" description="Hemerythrin-like" evidence="1">
    <location>
        <begin position="13"/>
        <end position="126"/>
    </location>
</feature>
<evidence type="ECO:0000259" key="1">
    <source>
        <dbReference type="Pfam" id="PF01814"/>
    </source>
</evidence>
<proteinExistence type="predicted"/>
<accession>A0ABZ3FRC6</accession>
<dbReference type="EMBL" id="CP154795">
    <property type="protein sequence ID" value="XAN08641.1"/>
    <property type="molecule type" value="Genomic_DNA"/>
</dbReference>
<dbReference type="Proteomes" id="UP001442841">
    <property type="component" value="Chromosome"/>
</dbReference>
<protein>
    <submittedName>
        <fullName evidence="2">Hemerythrin domain-containing protein</fullName>
    </submittedName>
</protein>
<name>A0ABZ3FRC6_9ACTN</name>
<keyword evidence="3" id="KW-1185">Reference proteome</keyword>
<dbReference type="Pfam" id="PF01814">
    <property type="entry name" value="Hemerythrin"/>
    <property type="match status" value="1"/>
</dbReference>
<sequence>MCEYCGCDQNAYIRELMDQHDRITDLGDAVVRALHSGDVARAQTDLAEFTALLKNHNDIEERGIFAAMKELGEFVELVDDLAGEHVDLHARLDGFDGPPPIDEMVTLLADLALHVERENRGVFPFAYSAFSGAEWAVVDQAHKAA</sequence>
<gene>
    <name evidence="2" type="ORF">AADG42_15460</name>
</gene>
<dbReference type="RefSeq" id="WP_425310066.1">
    <property type="nucleotide sequence ID" value="NZ_CP154795.1"/>
</dbReference>
<dbReference type="InterPro" id="IPR012312">
    <property type="entry name" value="Hemerythrin-like"/>
</dbReference>
<evidence type="ECO:0000313" key="3">
    <source>
        <dbReference type="Proteomes" id="UP001442841"/>
    </source>
</evidence>